<comment type="caution">
    <text evidence="2">The sequence shown here is derived from an EMBL/GenBank/DDBJ whole genome shotgun (WGS) entry which is preliminary data.</text>
</comment>
<sequence length="105" mass="11080">MIEVALKTETTGQRRVLPEPRQVGDEHLAVAHRVGDPVEPVMVAAEPVDEEDRPTLTASGMDPDGCGMAGDVEVDPVNGLHPQFCSVDCSVEGSTDSADGWVALL</sequence>
<keyword evidence="3" id="KW-1185">Reference proteome</keyword>
<gene>
    <name evidence="2" type="ORF">NCCP602_07610</name>
</gene>
<dbReference type="Proteomes" id="UP001498238">
    <property type="component" value="Unassembled WGS sequence"/>
</dbReference>
<organism evidence="2 3">
    <name type="scientific">Brevibacterium metallidurans</name>
    <dbReference type="NCBI Taxonomy" id="1482676"/>
    <lineage>
        <taxon>Bacteria</taxon>
        <taxon>Bacillati</taxon>
        <taxon>Actinomycetota</taxon>
        <taxon>Actinomycetes</taxon>
        <taxon>Micrococcales</taxon>
        <taxon>Brevibacteriaceae</taxon>
        <taxon>Brevibacterium</taxon>
    </lineage>
</organism>
<name>A0ABN0SL67_9MICO</name>
<proteinExistence type="predicted"/>
<accession>A0ABN0SL67</accession>
<dbReference type="EMBL" id="BAAAAF010000002">
    <property type="protein sequence ID" value="GAA0034800.1"/>
    <property type="molecule type" value="Genomic_DNA"/>
</dbReference>
<evidence type="ECO:0000313" key="3">
    <source>
        <dbReference type="Proteomes" id="UP001498238"/>
    </source>
</evidence>
<evidence type="ECO:0000256" key="1">
    <source>
        <dbReference type="SAM" id="MobiDB-lite"/>
    </source>
</evidence>
<evidence type="ECO:0000313" key="2">
    <source>
        <dbReference type="EMBL" id="GAA0034800.1"/>
    </source>
</evidence>
<feature type="region of interest" description="Disordered" evidence="1">
    <location>
        <begin position="47"/>
        <end position="73"/>
    </location>
</feature>
<reference evidence="2 3" key="1">
    <citation type="submission" date="2024-01" db="EMBL/GenBank/DDBJ databases">
        <title>Characterization of antibiotic resistant novel bacterial strains and their environmental applications.</title>
        <authorList>
            <person name="Manzoor S."/>
            <person name="Abbas S."/>
            <person name="Arshad M."/>
            <person name="Ahmed I."/>
        </authorList>
    </citation>
    <scope>NUCLEOTIDE SEQUENCE [LARGE SCALE GENOMIC DNA]</scope>
    <source>
        <strain evidence="2 3">NCCP-602</strain>
    </source>
</reference>
<protein>
    <submittedName>
        <fullName evidence="2">Uncharacterized protein</fullName>
    </submittedName>
</protein>